<keyword evidence="1" id="KW-0645">Protease</keyword>
<dbReference type="AlphaFoldDB" id="A0A3N6M3J0"/>
<name>A0A3N6M3J0_9EURY</name>
<comment type="caution">
    <text evidence="1">The sequence shown here is derived from an EMBL/GenBank/DDBJ whole genome shotgun (WGS) entry which is preliminary data.</text>
</comment>
<sequence>MRTERDLILEIDRRETTVETPLTVRVRDRENRPIEDAIVSVGTQRRRTDSAGRCEITIRSPGFWKLTATRRSSNRVSYRPTAALVRAVSRATPVRRTHRLPSR</sequence>
<organism evidence="1 2">
    <name type="scientific">Natrarchaeobius halalkaliphilus</name>
    <dbReference type="NCBI Taxonomy" id="1679091"/>
    <lineage>
        <taxon>Archaea</taxon>
        <taxon>Methanobacteriati</taxon>
        <taxon>Methanobacteriota</taxon>
        <taxon>Stenosarchaea group</taxon>
        <taxon>Halobacteria</taxon>
        <taxon>Halobacteriales</taxon>
        <taxon>Natrialbaceae</taxon>
        <taxon>Natrarchaeobius</taxon>
    </lineage>
</organism>
<dbReference type="GO" id="GO:0004180">
    <property type="term" value="F:carboxypeptidase activity"/>
    <property type="evidence" value="ECO:0007669"/>
    <property type="project" value="UniProtKB-KW"/>
</dbReference>
<dbReference type="EMBL" id="REFY01000003">
    <property type="protein sequence ID" value="RQG89771.1"/>
    <property type="molecule type" value="Genomic_DNA"/>
</dbReference>
<keyword evidence="1" id="KW-0378">Hydrolase</keyword>
<proteinExistence type="predicted"/>
<dbReference type="Proteomes" id="UP000273828">
    <property type="component" value="Unassembled WGS sequence"/>
</dbReference>
<dbReference type="OrthoDB" id="200409at2157"/>
<gene>
    <name evidence="1" type="ORF">EA462_07060</name>
</gene>
<protein>
    <submittedName>
        <fullName evidence="1">Carboxypeptidase regulatory-like domain-containing protein</fullName>
    </submittedName>
</protein>
<keyword evidence="1" id="KW-0121">Carboxypeptidase</keyword>
<evidence type="ECO:0000313" key="1">
    <source>
        <dbReference type="EMBL" id="RQG89771.1"/>
    </source>
</evidence>
<dbReference type="RefSeq" id="WP_124177851.1">
    <property type="nucleotide sequence ID" value="NZ_REFY01000003.1"/>
</dbReference>
<keyword evidence="2" id="KW-1185">Reference proteome</keyword>
<accession>A0A3N6M3J0</accession>
<evidence type="ECO:0000313" key="2">
    <source>
        <dbReference type="Proteomes" id="UP000273828"/>
    </source>
</evidence>
<reference evidence="1 2" key="1">
    <citation type="submission" date="2018-10" db="EMBL/GenBank/DDBJ databases">
        <title>Natrarchaeobius chitinivorans gen. nov., sp. nov., and Natrarchaeobius haloalkaliphilus sp. nov., alkaliphilic, chitin-utilizing haloarchaea from hypersaline alkaline lakes.</title>
        <authorList>
            <person name="Sorokin D.Y."/>
            <person name="Elcheninov A.G."/>
            <person name="Kostrikina N.A."/>
            <person name="Bale N.J."/>
            <person name="Sinninghe Damste J.S."/>
            <person name="Khijniak T.V."/>
            <person name="Kublanov I.V."/>
            <person name="Toshchakov S.V."/>
        </authorList>
    </citation>
    <scope>NUCLEOTIDE SEQUENCE [LARGE SCALE GENOMIC DNA]</scope>
    <source>
        <strain evidence="1 2">AArcht-Sl</strain>
    </source>
</reference>